<comment type="cofactor">
    <cofactor evidence="6">
        <name>Zn(2+)</name>
        <dbReference type="ChEBI" id="CHEBI:29105"/>
    </cofactor>
    <text evidence="6">Binds 1 zinc ion per subunit.</text>
</comment>
<evidence type="ECO:0000256" key="6">
    <source>
        <dbReference type="HAMAP-Rule" id="MF_01159"/>
    </source>
</evidence>
<evidence type="ECO:0000313" key="7">
    <source>
        <dbReference type="EMBL" id="MBC1521654.1"/>
    </source>
</evidence>
<proteinExistence type="inferred from homology"/>
<dbReference type="EMBL" id="JAARRM010000002">
    <property type="protein sequence ID" value="MBC1521654.1"/>
    <property type="molecule type" value="Genomic_DNA"/>
</dbReference>
<feature type="binding site" evidence="6">
    <location>
        <position position="100"/>
    </location>
    <ligand>
        <name>Zn(2+)</name>
        <dbReference type="ChEBI" id="CHEBI:29105"/>
    </ligand>
</feature>
<accession>A0A841ZQN4</accession>
<dbReference type="RefSeq" id="WP_185373691.1">
    <property type="nucleotide sequence ID" value="NZ_JAARRM010000002.1"/>
</dbReference>
<feature type="binding site" evidence="6">
    <location>
        <position position="98"/>
    </location>
    <ligand>
        <name>Zn(2+)</name>
        <dbReference type="ChEBI" id="CHEBI:29105"/>
    </ligand>
</feature>
<organism evidence="7 8">
    <name type="scientific">Listeria aquatica</name>
    <dbReference type="NCBI Taxonomy" id="1494960"/>
    <lineage>
        <taxon>Bacteria</taxon>
        <taxon>Bacillati</taxon>
        <taxon>Bacillota</taxon>
        <taxon>Bacilli</taxon>
        <taxon>Bacillales</taxon>
        <taxon>Listeriaceae</taxon>
        <taxon>Listeria</taxon>
    </lineage>
</organism>
<keyword evidence="3 6" id="KW-0479">Metal-binding</keyword>
<feature type="binding site" evidence="6">
    <location>
        <position position="114"/>
    </location>
    <ligand>
        <name>Zn(2+)</name>
        <dbReference type="ChEBI" id="CHEBI:29105"/>
    </ligand>
</feature>
<dbReference type="GO" id="GO:0008156">
    <property type="term" value="P:negative regulation of DNA replication"/>
    <property type="evidence" value="ECO:0007669"/>
    <property type="project" value="UniProtKB-UniRule"/>
</dbReference>
<comment type="subcellular location">
    <subcellularLocation>
        <location evidence="6">Cytoplasm</location>
        <location evidence="6">Nucleoid</location>
    </subcellularLocation>
    <text evidence="6">Localizes in tight foci, which correspond to the replisome at mid-cell throughout the cell cycle.</text>
</comment>
<reference evidence="7 8" key="1">
    <citation type="submission" date="2020-03" db="EMBL/GenBank/DDBJ databases">
        <title>Soil Listeria distribution.</title>
        <authorList>
            <person name="Liao J."/>
            <person name="Wiedmann M."/>
        </authorList>
    </citation>
    <scope>NUCLEOTIDE SEQUENCE [LARGE SCALE GENOMIC DNA]</scope>
    <source>
        <strain evidence="7 8">FSL L7-1507</strain>
    </source>
</reference>
<dbReference type="AlphaFoldDB" id="A0A841ZQN4"/>
<dbReference type="Pfam" id="PF06156">
    <property type="entry name" value="YabA"/>
    <property type="match status" value="1"/>
</dbReference>
<evidence type="ECO:0000256" key="3">
    <source>
        <dbReference type="ARBA" id="ARBA00022723"/>
    </source>
</evidence>
<dbReference type="GO" id="GO:0006260">
    <property type="term" value="P:DNA replication"/>
    <property type="evidence" value="ECO:0007669"/>
    <property type="project" value="UniProtKB-KW"/>
</dbReference>
<dbReference type="GO" id="GO:0043590">
    <property type="term" value="C:bacterial nucleoid"/>
    <property type="evidence" value="ECO:0007669"/>
    <property type="project" value="UniProtKB-UniRule"/>
</dbReference>
<protein>
    <recommendedName>
        <fullName evidence="6">Replication initiation control protein YabA</fullName>
    </recommendedName>
</protein>
<comment type="caution">
    <text evidence="7">The sequence shown here is derived from an EMBL/GenBank/DDBJ whole genome shotgun (WGS) entry which is preliminary data.</text>
</comment>
<evidence type="ECO:0000256" key="5">
    <source>
        <dbReference type="ARBA" id="ARBA00022880"/>
    </source>
</evidence>
<feature type="binding site" evidence="6">
    <location>
        <position position="117"/>
    </location>
    <ligand>
        <name>Zn(2+)</name>
        <dbReference type="ChEBI" id="CHEBI:29105"/>
    </ligand>
</feature>
<dbReference type="GO" id="GO:0008270">
    <property type="term" value="F:zinc ion binding"/>
    <property type="evidence" value="ECO:0007669"/>
    <property type="project" value="UniProtKB-UniRule"/>
</dbReference>
<keyword evidence="4 6" id="KW-0862">Zinc</keyword>
<dbReference type="InterPro" id="IPR010377">
    <property type="entry name" value="YabA"/>
</dbReference>
<gene>
    <name evidence="6 7" type="primary">yabA</name>
    <name evidence="7" type="ORF">HB912_08335</name>
</gene>
<dbReference type="Proteomes" id="UP000559885">
    <property type="component" value="Unassembled WGS sequence"/>
</dbReference>
<dbReference type="NCBIfam" id="NF009644">
    <property type="entry name" value="PRK13169.1-5"/>
    <property type="match status" value="1"/>
</dbReference>
<comment type="subunit">
    <text evidence="6">Homotetramer. Interacts with both DnaA and DnaN, acting as a bridge between these two proteins.</text>
</comment>
<keyword evidence="1 6" id="KW-0963">Cytoplasm</keyword>
<evidence type="ECO:0000256" key="1">
    <source>
        <dbReference type="ARBA" id="ARBA00022490"/>
    </source>
</evidence>
<evidence type="ECO:0000313" key="8">
    <source>
        <dbReference type="Proteomes" id="UP000559885"/>
    </source>
</evidence>
<sequence>MDKKALFDSVSNMEEQIGELYQQLGELKTNLGSMLEENSRLQIENDYLRRRLGEESVAGTEGKSEGVMAEERKEAMQQMIERGEGHDNLVKLYREGFHVCNIHFGSPRTNDEDCLFCLSLLNKK</sequence>
<keyword evidence="2 6" id="KW-0235">DNA replication</keyword>
<evidence type="ECO:0000256" key="4">
    <source>
        <dbReference type="ARBA" id="ARBA00022833"/>
    </source>
</evidence>
<dbReference type="HAMAP" id="MF_01159">
    <property type="entry name" value="YabA"/>
    <property type="match status" value="1"/>
</dbReference>
<evidence type="ECO:0000256" key="2">
    <source>
        <dbReference type="ARBA" id="ARBA00022705"/>
    </source>
</evidence>
<keyword evidence="5 6" id="KW-0236">DNA replication inhibitor</keyword>
<comment type="function">
    <text evidence="6">Involved in control of chromosome replication initiation. Inhibits the cooperative binding of DnaA to the oriC region, thus negatively regulating initiation of chromosome replication. Inhibits the ability of DnaA-ATP to form a helix on DNA; does not disassemble preformed DnaA-DNA helices. Decreases the residence time of DnaA on the chromosome at its binding sites (oriC, replication forks and promoter-binding sites). Tethers DnaA to the replication machinery via the DNA polymerase beta sliding clamp subunit (dnaN). Associates with oriC and other DnaA targets on the chromosome in a DnaA-dependent manner.</text>
</comment>
<name>A0A841ZQN4_9LIST</name>
<comment type="similarity">
    <text evidence="6">Belongs to the YabA family.</text>
</comment>
<dbReference type="PIRSF" id="PIRSF021439">
    <property type="entry name" value="DUF972"/>
    <property type="match status" value="1"/>
</dbReference>